<dbReference type="RefSeq" id="WP_010798488.1">
    <property type="nucleotide sequence ID" value="NZ_CP069263.1"/>
</dbReference>
<accession>A0A2X2DY73</accession>
<evidence type="ECO:0000313" key="3">
    <source>
        <dbReference type="EMBL" id="SPZ16925.1"/>
    </source>
</evidence>
<sequence>MGLFSSILDKLGLDGVSNEEQRKADVGVIDASKTSTRIVTDSEETNAAHSARAEQLQAPAATGVQNSMDISARLDAMAANHNDHLNWRSSIVDLLKVLNLDSSYESRKEMAAELGCPADKLEDSEQMNNWLHKAVMQKLAEHDGTVPPELKA</sequence>
<organism evidence="3 4">
    <name type="scientific">Pseudomonas luteola</name>
    <dbReference type="NCBI Taxonomy" id="47886"/>
    <lineage>
        <taxon>Bacteria</taxon>
        <taxon>Pseudomonadati</taxon>
        <taxon>Pseudomonadota</taxon>
        <taxon>Gammaproteobacteria</taxon>
        <taxon>Pseudomonadales</taxon>
        <taxon>Pseudomonadaceae</taxon>
        <taxon>Pseudomonas</taxon>
    </lineage>
</organism>
<evidence type="ECO:0000313" key="2">
    <source>
        <dbReference type="EMBL" id="MBF8642772.1"/>
    </source>
</evidence>
<dbReference type="AlphaFoldDB" id="A0A2X2DY73"/>
<evidence type="ECO:0000313" key="4">
    <source>
        <dbReference type="Proteomes" id="UP000250443"/>
    </source>
</evidence>
<dbReference type="Proteomes" id="UP000250443">
    <property type="component" value="Unassembled WGS sequence"/>
</dbReference>
<dbReference type="Proteomes" id="UP000626180">
    <property type="component" value="Unassembled WGS sequence"/>
</dbReference>
<dbReference type="SUPFAM" id="SSF158634">
    <property type="entry name" value="RPA2825-like"/>
    <property type="match status" value="1"/>
</dbReference>
<proteinExistence type="predicted"/>
<evidence type="ECO:0000259" key="1">
    <source>
        <dbReference type="Pfam" id="PF12200"/>
    </source>
</evidence>
<dbReference type="Pfam" id="PF12200">
    <property type="entry name" value="DUF3597"/>
    <property type="match status" value="1"/>
</dbReference>
<keyword evidence="5" id="KW-1185">Reference proteome</keyword>
<dbReference type="EMBL" id="UAUF01000016">
    <property type="protein sequence ID" value="SPZ16925.1"/>
    <property type="molecule type" value="Genomic_DNA"/>
</dbReference>
<reference evidence="3 4" key="1">
    <citation type="submission" date="2018-06" db="EMBL/GenBank/DDBJ databases">
        <authorList>
            <consortium name="Pathogen Informatics"/>
            <person name="Doyle S."/>
        </authorList>
    </citation>
    <scope>NUCLEOTIDE SEQUENCE [LARGE SCALE GENOMIC DNA]</scope>
    <source>
        <strain evidence="3 4">NCTC11842</strain>
    </source>
</reference>
<evidence type="ECO:0000313" key="5">
    <source>
        <dbReference type="Proteomes" id="UP000626180"/>
    </source>
</evidence>
<gene>
    <name evidence="2" type="ORF">IRZ65_19050</name>
    <name evidence="3" type="ORF">NCTC11842_05965</name>
</gene>
<protein>
    <submittedName>
        <fullName evidence="2">DUF3597 domain-containing protein</fullName>
    </submittedName>
    <submittedName>
        <fullName evidence="3">Oxidoreductase</fullName>
    </submittedName>
</protein>
<reference evidence="2 5" key="2">
    <citation type="submission" date="2020-10" db="EMBL/GenBank/DDBJ databases">
        <title>Genome sequences of Pseudomonas isolates.</title>
        <authorList>
            <person name="Wessels L."/>
            <person name="Reich F."/>
            <person name="Hammerl J."/>
        </authorList>
    </citation>
    <scope>NUCLEOTIDE SEQUENCE [LARGE SCALE GENOMIC DNA]</scope>
    <source>
        <strain evidence="2 5">20-MO00624-0</strain>
    </source>
</reference>
<feature type="domain" description="DUF3597" evidence="1">
    <location>
        <begin position="40"/>
        <end position="147"/>
    </location>
</feature>
<name>A0A2X2DY73_PSELU</name>
<dbReference type="InterPro" id="IPR022016">
    <property type="entry name" value="DUF3597"/>
</dbReference>
<dbReference type="EMBL" id="JADMCD010000011">
    <property type="protein sequence ID" value="MBF8642772.1"/>
    <property type="molecule type" value="Genomic_DNA"/>
</dbReference>